<accession>A0AAD3D2M2</accession>
<keyword evidence="2" id="KW-1133">Transmembrane helix</keyword>
<evidence type="ECO:0000256" key="2">
    <source>
        <dbReference type="SAM" id="Phobius"/>
    </source>
</evidence>
<feature type="compositionally biased region" description="Polar residues" evidence="1">
    <location>
        <begin position="41"/>
        <end position="62"/>
    </location>
</feature>
<reference evidence="3 4" key="1">
    <citation type="journal article" date="2021" name="Sci. Rep.">
        <title>The genome of the diatom Chaetoceros tenuissimus carries an ancient integrated fragment of an extant virus.</title>
        <authorList>
            <person name="Hongo Y."/>
            <person name="Kimura K."/>
            <person name="Takaki Y."/>
            <person name="Yoshida Y."/>
            <person name="Baba S."/>
            <person name="Kobayashi G."/>
            <person name="Nagasaki K."/>
            <person name="Hano T."/>
            <person name="Tomaru Y."/>
        </authorList>
    </citation>
    <scope>NUCLEOTIDE SEQUENCE [LARGE SCALE GENOMIC DNA]</scope>
    <source>
        <strain evidence="3 4">NIES-3715</strain>
    </source>
</reference>
<comment type="caution">
    <text evidence="3">The sequence shown here is derived from an EMBL/GenBank/DDBJ whole genome shotgun (WGS) entry which is preliminary data.</text>
</comment>
<dbReference type="AlphaFoldDB" id="A0AAD3D2M2"/>
<feature type="transmembrane region" description="Helical" evidence="2">
    <location>
        <begin position="69"/>
        <end position="90"/>
    </location>
</feature>
<keyword evidence="4" id="KW-1185">Reference proteome</keyword>
<dbReference type="EMBL" id="BLLK01000047">
    <property type="protein sequence ID" value="GFH54974.1"/>
    <property type="molecule type" value="Genomic_DNA"/>
</dbReference>
<dbReference type="Proteomes" id="UP001054902">
    <property type="component" value="Unassembled WGS sequence"/>
</dbReference>
<organism evidence="3 4">
    <name type="scientific">Chaetoceros tenuissimus</name>
    <dbReference type="NCBI Taxonomy" id="426638"/>
    <lineage>
        <taxon>Eukaryota</taxon>
        <taxon>Sar</taxon>
        <taxon>Stramenopiles</taxon>
        <taxon>Ochrophyta</taxon>
        <taxon>Bacillariophyta</taxon>
        <taxon>Coscinodiscophyceae</taxon>
        <taxon>Chaetocerotophycidae</taxon>
        <taxon>Chaetocerotales</taxon>
        <taxon>Chaetocerotaceae</taxon>
        <taxon>Chaetoceros</taxon>
    </lineage>
</organism>
<protein>
    <submittedName>
        <fullName evidence="3">Uncharacterized protein</fullName>
    </submittedName>
</protein>
<keyword evidence="2" id="KW-0812">Transmembrane</keyword>
<evidence type="ECO:0000313" key="4">
    <source>
        <dbReference type="Proteomes" id="UP001054902"/>
    </source>
</evidence>
<name>A0AAD3D2M2_9STRA</name>
<gene>
    <name evidence="3" type="ORF">CTEN210_11450</name>
</gene>
<proteinExistence type="predicted"/>
<evidence type="ECO:0000256" key="1">
    <source>
        <dbReference type="SAM" id="MobiDB-lite"/>
    </source>
</evidence>
<feature type="region of interest" description="Disordered" evidence="1">
    <location>
        <begin position="37"/>
        <end position="62"/>
    </location>
</feature>
<keyword evidence="2" id="KW-0472">Membrane</keyword>
<sequence>MFRQSCIRLAKQGTSRTVVRDPRKNKAAISAVVKKQEEENASSLQNQTQMNQPAFAPSEQNQQSVGSALGTYALAGAGMSLGFILVGAIFGI</sequence>
<evidence type="ECO:0000313" key="3">
    <source>
        <dbReference type="EMBL" id="GFH54974.1"/>
    </source>
</evidence>